<dbReference type="InterPro" id="IPR036291">
    <property type="entry name" value="NAD(P)-bd_dom_sf"/>
</dbReference>
<dbReference type="EMBL" id="UINC01050663">
    <property type="protein sequence ID" value="SVB63900.1"/>
    <property type="molecule type" value="Genomic_DNA"/>
</dbReference>
<evidence type="ECO:0000313" key="2">
    <source>
        <dbReference type="EMBL" id="SVB63900.1"/>
    </source>
</evidence>
<gene>
    <name evidence="2" type="ORF">METZ01_LOCUS216754</name>
</gene>
<dbReference type="Pfam" id="PF04321">
    <property type="entry name" value="RmlD_sub_bind"/>
    <property type="match status" value="1"/>
</dbReference>
<accession>A0A382FLK8</accession>
<dbReference type="PANTHER" id="PTHR10491">
    <property type="entry name" value="DTDP-4-DEHYDRORHAMNOSE REDUCTASE"/>
    <property type="match status" value="1"/>
</dbReference>
<organism evidence="2">
    <name type="scientific">marine metagenome</name>
    <dbReference type="NCBI Taxonomy" id="408172"/>
    <lineage>
        <taxon>unclassified sequences</taxon>
        <taxon>metagenomes</taxon>
        <taxon>ecological metagenomes</taxon>
    </lineage>
</organism>
<dbReference type="AlphaFoldDB" id="A0A382FLK8"/>
<feature type="non-terminal residue" evidence="2">
    <location>
        <position position="1"/>
    </location>
</feature>
<dbReference type="CDD" id="cd05254">
    <property type="entry name" value="dTDP_HR_like_SDR_e"/>
    <property type="match status" value="1"/>
</dbReference>
<reference evidence="2" key="1">
    <citation type="submission" date="2018-05" db="EMBL/GenBank/DDBJ databases">
        <authorList>
            <person name="Lanie J.A."/>
            <person name="Ng W.-L."/>
            <person name="Kazmierczak K.M."/>
            <person name="Andrzejewski T.M."/>
            <person name="Davidsen T.M."/>
            <person name="Wayne K.J."/>
            <person name="Tettelin H."/>
            <person name="Glass J.I."/>
            <person name="Rusch D."/>
            <person name="Podicherti R."/>
            <person name="Tsui H.-C.T."/>
            <person name="Winkler M.E."/>
        </authorList>
    </citation>
    <scope>NUCLEOTIDE SEQUENCE</scope>
</reference>
<dbReference type="Gene3D" id="3.40.50.720">
    <property type="entry name" value="NAD(P)-binding Rossmann-like Domain"/>
    <property type="match status" value="1"/>
</dbReference>
<evidence type="ECO:0000259" key="1">
    <source>
        <dbReference type="Pfam" id="PF04321"/>
    </source>
</evidence>
<dbReference type="SUPFAM" id="SSF51735">
    <property type="entry name" value="NAD(P)-binding Rossmann-fold domains"/>
    <property type="match status" value="1"/>
</dbReference>
<dbReference type="PANTHER" id="PTHR10491:SF4">
    <property type="entry name" value="METHIONINE ADENOSYLTRANSFERASE 2 SUBUNIT BETA"/>
    <property type="match status" value="1"/>
</dbReference>
<dbReference type="Gene3D" id="3.90.25.10">
    <property type="entry name" value="UDP-galactose 4-epimerase, domain 1"/>
    <property type="match status" value="1"/>
</dbReference>
<dbReference type="InterPro" id="IPR005913">
    <property type="entry name" value="dTDP_dehydrorham_reduct"/>
</dbReference>
<dbReference type="InterPro" id="IPR029903">
    <property type="entry name" value="RmlD-like-bd"/>
</dbReference>
<sequence>LIIGGTGLVGSTIIKYATKDYEIFATENNTPIVNPQVSSIKLDLLTNRKKIIDYIEKVKPSAVIHTVAFPNVDFCETNHELTDLLHVKITKEISEICNTINSKLIYFSTDAVFDGKKSEKYSELDTPNPLSYYGKTKLEAEKIILNNNNNNLILRSTVIYGWHNRSRFTNWVLKNLKSKKTVNAFIDQFNTPTLVDDLARSVFKIIENDISGIFHASGKSCLNRLEFAQKLASKFELDQNLIKPTKSSENPQIAPRPKNGCLDSTRFEEESGVIFNGI</sequence>
<protein>
    <recommendedName>
        <fullName evidence="1">RmlD-like substrate binding domain-containing protein</fullName>
    </recommendedName>
</protein>
<proteinExistence type="predicted"/>
<feature type="domain" description="RmlD-like substrate binding" evidence="1">
    <location>
        <begin position="1"/>
        <end position="272"/>
    </location>
</feature>
<name>A0A382FLK8_9ZZZZ</name>
<feature type="non-terminal residue" evidence="2">
    <location>
        <position position="278"/>
    </location>
</feature>